<evidence type="ECO:0000256" key="1">
    <source>
        <dbReference type="ARBA" id="ARBA00009995"/>
    </source>
</evidence>
<dbReference type="GO" id="GO:0080043">
    <property type="term" value="F:quercetin 3-O-glucosyltransferase activity"/>
    <property type="evidence" value="ECO:0007669"/>
    <property type="project" value="TreeGrafter"/>
</dbReference>
<dbReference type="InterPro" id="IPR002213">
    <property type="entry name" value="UDP_glucos_trans"/>
</dbReference>
<dbReference type="Proteomes" id="UP001141806">
    <property type="component" value="Unassembled WGS sequence"/>
</dbReference>
<dbReference type="PANTHER" id="PTHR11926">
    <property type="entry name" value="GLUCOSYL/GLUCURONOSYL TRANSFERASES"/>
    <property type="match status" value="1"/>
</dbReference>
<dbReference type="PANTHER" id="PTHR11926:SF1526">
    <property type="entry name" value="GLYCOSYLTRANSFERASE"/>
    <property type="match status" value="1"/>
</dbReference>
<keyword evidence="3" id="KW-0808">Transferase</keyword>
<keyword evidence="2" id="KW-0328">Glycosyltransferase</keyword>
<name>A0A9Q0QVX0_9MAGN</name>
<dbReference type="AlphaFoldDB" id="A0A9Q0QVX0"/>
<comment type="caution">
    <text evidence="4">The sequence shown here is derived from an EMBL/GenBank/DDBJ whole genome shotgun (WGS) entry which is preliminary data.</text>
</comment>
<evidence type="ECO:0000256" key="2">
    <source>
        <dbReference type="ARBA" id="ARBA00022676"/>
    </source>
</evidence>
<dbReference type="SUPFAM" id="SSF53756">
    <property type="entry name" value="UDP-Glycosyltransferase/glycogen phosphorylase"/>
    <property type="match status" value="1"/>
</dbReference>
<organism evidence="4 5">
    <name type="scientific">Protea cynaroides</name>
    <dbReference type="NCBI Taxonomy" id="273540"/>
    <lineage>
        <taxon>Eukaryota</taxon>
        <taxon>Viridiplantae</taxon>
        <taxon>Streptophyta</taxon>
        <taxon>Embryophyta</taxon>
        <taxon>Tracheophyta</taxon>
        <taxon>Spermatophyta</taxon>
        <taxon>Magnoliopsida</taxon>
        <taxon>Proteales</taxon>
        <taxon>Proteaceae</taxon>
        <taxon>Protea</taxon>
    </lineage>
</organism>
<keyword evidence="5" id="KW-1185">Reference proteome</keyword>
<evidence type="ECO:0000256" key="3">
    <source>
        <dbReference type="ARBA" id="ARBA00022679"/>
    </source>
</evidence>
<evidence type="ECO:0008006" key="6">
    <source>
        <dbReference type="Google" id="ProtNLM"/>
    </source>
</evidence>
<gene>
    <name evidence="4" type="ORF">NE237_007092</name>
</gene>
<dbReference type="Gene3D" id="3.40.50.2000">
    <property type="entry name" value="Glycogen Phosphorylase B"/>
    <property type="match status" value="2"/>
</dbReference>
<proteinExistence type="inferred from homology"/>
<evidence type="ECO:0000313" key="5">
    <source>
        <dbReference type="Proteomes" id="UP001141806"/>
    </source>
</evidence>
<evidence type="ECO:0000313" key="4">
    <source>
        <dbReference type="EMBL" id="KAJ4973918.1"/>
    </source>
</evidence>
<sequence>MEKKEREKRCHVLVLTYPLQGHINPLLQFAKRLVSKGVKVTIAATHFTVRSICAQGVEVETISDGFDEGGFMQAPSAEAYLESFRTVGSRTLGELVLKLQERGSPVSCLVYDSFLPWALNVARESGIYAASFFTQSASVCSIYWHAHRGLMALPVPTEAMPVSIPGLPSLESSELPSFLASPESYPTYLSVIFDQLTDLDKNDWVFSNTFEELEGKVTKAMTGLWPVTMIGPMVPSAYLDKRIKGDTGYGASLWKQNSEEYMKWLERRAPSSVLYISFGSLAKVTAEQMEEVAWGLGESGQPFLWVVKELEHEKLPDGFMKSIQEIGLIVNWCDQLEVLAHQAVGCFLTHYGWNSTLEGLSLGVPMVGVPQWSDQPTNAKFVEDVWGVGVRAKCDDKGIVRREELKRCIKEVMERERGKVIKGNAIKWKELAKEAISEGGSSDKKIDEFVGRLLNVKGT</sequence>
<comment type="similarity">
    <text evidence="1">Belongs to the UDP-glycosyltransferase family.</text>
</comment>
<dbReference type="FunFam" id="3.40.50.2000:FF:000057">
    <property type="entry name" value="Glycosyltransferase"/>
    <property type="match status" value="1"/>
</dbReference>
<dbReference type="CDD" id="cd03784">
    <property type="entry name" value="GT1_Gtf-like"/>
    <property type="match status" value="1"/>
</dbReference>
<reference evidence="4" key="1">
    <citation type="journal article" date="2023" name="Plant J.">
        <title>The genome of the king protea, Protea cynaroides.</title>
        <authorList>
            <person name="Chang J."/>
            <person name="Duong T.A."/>
            <person name="Schoeman C."/>
            <person name="Ma X."/>
            <person name="Roodt D."/>
            <person name="Barker N."/>
            <person name="Li Z."/>
            <person name="Van de Peer Y."/>
            <person name="Mizrachi E."/>
        </authorList>
    </citation>
    <scope>NUCLEOTIDE SEQUENCE</scope>
    <source>
        <tissue evidence="4">Young leaves</tissue>
    </source>
</reference>
<accession>A0A9Q0QVX0</accession>
<protein>
    <recommendedName>
        <fullName evidence="6">Glycosyltransferase</fullName>
    </recommendedName>
</protein>
<dbReference type="Pfam" id="PF00201">
    <property type="entry name" value="UDPGT"/>
    <property type="match status" value="1"/>
</dbReference>
<dbReference type="OrthoDB" id="5835829at2759"/>
<dbReference type="EMBL" id="JAMYWD010000004">
    <property type="protein sequence ID" value="KAJ4973918.1"/>
    <property type="molecule type" value="Genomic_DNA"/>
</dbReference>
<dbReference type="GO" id="GO:0080044">
    <property type="term" value="F:quercetin 7-O-glucosyltransferase activity"/>
    <property type="evidence" value="ECO:0007669"/>
    <property type="project" value="TreeGrafter"/>
</dbReference>
<dbReference type="FunFam" id="3.40.50.2000:FF:000019">
    <property type="entry name" value="Glycosyltransferase"/>
    <property type="match status" value="1"/>
</dbReference>